<name>A0ABX0MYD1_9BURK</name>
<dbReference type="SUPFAM" id="SSF55729">
    <property type="entry name" value="Acyl-CoA N-acyltransferases (Nat)"/>
    <property type="match status" value="1"/>
</dbReference>
<evidence type="ECO:0000313" key="3">
    <source>
        <dbReference type="Proteomes" id="UP000610594"/>
    </source>
</evidence>
<evidence type="ECO:0000259" key="1">
    <source>
        <dbReference type="Pfam" id="PF21926"/>
    </source>
</evidence>
<dbReference type="Proteomes" id="UP000610594">
    <property type="component" value="Unassembled WGS sequence"/>
</dbReference>
<evidence type="ECO:0000313" key="2">
    <source>
        <dbReference type="EMBL" id="NHZ65428.1"/>
    </source>
</evidence>
<protein>
    <submittedName>
        <fullName evidence="2">N-acetyltransferase</fullName>
    </submittedName>
</protein>
<reference evidence="2 3" key="1">
    <citation type="submission" date="2019-10" db="EMBL/GenBank/DDBJ databases">
        <title>Taxonomy of Antarctic Massilia spp.: description of Massilia rubra sp. nov., Massilia aquatica sp. nov., Massilia mucilaginosa sp. nov., Massilia frigida sp. nov. isolated from streams, lakes and regoliths.</title>
        <authorList>
            <person name="Holochova P."/>
            <person name="Sedlacek I."/>
            <person name="Kralova S."/>
            <person name="Maslanova I."/>
            <person name="Busse H.-J."/>
            <person name="Stankova E."/>
            <person name="Vrbovska V."/>
            <person name="Kovarovic V."/>
            <person name="Bartak M."/>
            <person name="Svec P."/>
            <person name="Pantucek R."/>
        </authorList>
    </citation>
    <scope>NUCLEOTIDE SEQUENCE [LARGE SCALE GENOMIC DNA]</scope>
    <source>
        <strain evidence="2 3">CCM 8694</strain>
    </source>
</reference>
<sequence length="218" mass="24483">MEDIVTDQTSFGIRLVDTPEGRNTASMLIHKMYAWRGLAGTHAILNDPNRVTLMAHRKGEAVGTLTIGLDSPSGILADQLFKPEIDAFRALGNRVCEITKLAFDIESSSKSYLAALFHLSVIVARDMHACDLIFIEISPRHRGFFQRMLGFRQLGEEKINPRVNVRGILMCVPLTYMTEQTRLFGGKGAEAVGERSLFPLFYSPREECGIVNRLKERR</sequence>
<dbReference type="Pfam" id="PF21926">
    <property type="entry name" value="FeeM"/>
    <property type="match status" value="1"/>
</dbReference>
<dbReference type="EMBL" id="WHJF01000083">
    <property type="protein sequence ID" value="NHZ65428.1"/>
    <property type="molecule type" value="Genomic_DNA"/>
</dbReference>
<organism evidence="2 3">
    <name type="scientific">Massilia genomosp. 1</name>
    <dbReference type="NCBI Taxonomy" id="2609280"/>
    <lineage>
        <taxon>Bacteria</taxon>
        <taxon>Pseudomonadati</taxon>
        <taxon>Pseudomonadota</taxon>
        <taxon>Betaproteobacteria</taxon>
        <taxon>Burkholderiales</taxon>
        <taxon>Oxalobacteraceae</taxon>
        <taxon>Telluria group</taxon>
        <taxon>Massilia</taxon>
    </lineage>
</organism>
<gene>
    <name evidence="2" type="ORF">F1735_24530</name>
</gene>
<accession>A0ABX0MYD1</accession>
<dbReference type="InterPro" id="IPR016181">
    <property type="entry name" value="Acyl_CoA_acyltransferase"/>
</dbReference>
<dbReference type="InterPro" id="IPR054597">
    <property type="entry name" value="FeeM_cat"/>
</dbReference>
<comment type="caution">
    <text evidence="2">The sequence shown here is derived from an EMBL/GenBank/DDBJ whole genome shotgun (WGS) entry which is preliminary data.</text>
</comment>
<proteinExistence type="predicted"/>
<keyword evidence="3" id="KW-1185">Reference proteome</keyword>
<feature type="domain" description="N-acyl amino acid synthase FeeM catalytic core" evidence="1">
    <location>
        <begin position="25"/>
        <end position="172"/>
    </location>
</feature>
<dbReference type="Gene3D" id="3.40.630.30">
    <property type="match status" value="1"/>
</dbReference>